<organism evidence="3 4">
    <name type="scientific">Trifolium medium</name>
    <dbReference type="NCBI Taxonomy" id="97028"/>
    <lineage>
        <taxon>Eukaryota</taxon>
        <taxon>Viridiplantae</taxon>
        <taxon>Streptophyta</taxon>
        <taxon>Embryophyta</taxon>
        <taxon>Tracheophyta</taxon>
        <taxon>Spermatophyta</taxon>
        <taxon>Magnoliopsida</taxon>
        <taxon>eudicotyledons</taxon>
        <taxon>Gunneridae</taxon>
        <taxon>Pentapetalae</taxon>
        <taxon>rosids</taxon>
        <taxon>fabids</taxon>
        <taxon>Fabales</taxon>
        <taxon>Fabaceae</taxon>
        <taxon>Papilionoideae</taxon>
        <taxon>50 kb inversion clade</taxon>
        <taxon>NPAAA clade</taxon>
        <taxon>Hologalegina</taxon>
        <taxon>IRL clade</taxon>
        <taxon>Trifolieae</taxon>
        <taxon>Trifolium</taxon>
    </lineage>
</organism>
<dbReference type="EMBL" id="LXQA010060565">
    <property type="protein sequence ID" value="MCI06056.1"/>
    <property type="molecule type" value="Genomic_DNA"/>
</dbReference>
<proteinExistence type="predicted"/>
<feature type="region of interest" description="Disordered" evidence="1">
    <location>
        <begin position="137"/>
        <end position="162"/>
    </location>
</feature>
<evidence type="ECO:0000256" key="2">
    <source>
        <dbReference type="SAM" id="Phobius"/>
    </source>
</evidence>
<evidence type="ECO:0000256" key="1">
    <source>
        <dbReference type="SAM" id="MobiDB-lite"/>
    </source>
</evidence>
<reference evidence="3 4" key="1">
    <citation type="journal article" date="2018" name="Front. Plant Sci.">
        <title>Red Clover (Trifolium pratense) and Zigzag Clover (T. medium) - A Picture of Genomic Similarities and Differences.</title>
        <authorList>
            <person name="Dluhosova J."/>
            <person name="Istvanek J."/>
            <person name="Nedelnik J."/>
            <person name="Repkova J."/>
        </authorList>
    </citation>
    <scope>NUCLEOTIDE SEQUENCE [LARGE SCALE GENOMIC DNA]</scope>
    <source>
        <strain evidence="4">cv. 10/8</strain>
        <tissue evidence="3">Leaf</tissue>
    </source>
</reference>
<feature type="non-terminal residue" evidence="3">
    <location>
        <position position="1"/>
    </location>
</feature>
<keyword evidence="2" id="KW-0472">Membrane</keyword>
<keyword evidence="2" id="KW-0812">Transmembrane</keyword>
<protein>
    <submittedName>
        <fullName evidence="3">Envelope-like protein</fullName>
    </submittedName>
</protein>
<sequence length="205" mass="22727">EFSPTMINQFLGRSIEAEAEMEVTDSEVCKTLTNNQIKQWPRKGKLSCVKLTVKYALLNKIDAVNWVPTSHSSDVATGIIVSGDVVCKRESPLTLNYRLLEGTHVSDIATTSVRKPAESLTRKQMIADLKDASKALVENEEGQSEDNAAGDNADGDDVQDEDTDGSPNILYVLLFPLHVIFSWISFNLLWAMPWIFYAPLCAYGL</sequence>
<evidence type="ECO:0000313" key="4">
    <source>
        <dbReference type="Proteomes" id="UP000265520"/>
    </source>
</evidence>
<name>A0A392P429_9FABA</name>
<feature type="compositionally biased region" description="Acidic residues" evidence="1">
    <location>
        <begin position="153"/>
        <end position="162"/>
    </location>
</feature>
<evidence type="ECO:0000313" key="3">
    <source>
        <dbReference type="EMBL" id="MCI06056.1"/>
    </source>
</evidence>
<dbReference type="Proteomes" id="UP000265520">
    <property type="component" value="Unassembled WGS sequence"/>
</dbReference>
<keyword evidence="2" id="KW-1133">Transmembrane helix</keyword>
<accession>A0A392P429</accession>
<keyword evidence="4" id="KW-1185">Reference proteome</keyword>
<dbReference type="AlphaFoldDB" id="A0A392P429"/>
<comment type="caution">
    <text evidence="3">The sequence shown here is derived from an EMBL/GenBank/DDBJ whole genome shotgun (WGS) entry which is preliminary data.</text>
</comment>
<feature type="transmembrane region" description="Helical" evidence="2">
    <location>
        <begin position="169"/>
        <end position="190"/>
    </location>
</feature>